<name>A0A3G8GUK7_9BURK</name>
<proteinExistence type="inferred from homology"/>
<evidence type="ECO:0000313" key="8">
    <source>
        <dbReference type="Proteomes" id="UP000270411"/>
    </source>
</evidence>
<dbReference type="Proteomes" id="UP000270411">
    <property type="component" value="Plasmid unnamed1"/>
</dbReference>
<dbReference type="Pfam" id="PF04138">
    <property type="entry name" value="GtrA_DPMS_TM"/>
    <property type="match status" value="1"/>
</dbReference>
<organism evidence="7 8">
    <name type="scientific">Cupriavidus pauculus</name>
    <dbReference type="NCBI Taxonomy" id="82633"/>
    <lineage>
        <taxon>Bacteria</taxon>
        <taxon>Pseudomonadati</taxon>
        <taxon>Pseudomonadota</taxon>
        <taxon>Betaproteobacteria</taxon>
        <taxon>Burkholderiales</taxon>
        <taxon>Burkholderiaceae</taxon>
        <taxon>Cupriavidus</taxon>
    </lineage>
</organism>
<keyword evidence="4" id="KW-1133">Transmembrane helix</keyword>
<reference evidence="8" key="1">
    <citation type="submission" date="2018-11" db="EMBL/GenBank/DDBJ databases">
        <title>FDA dAtabase for Regulatory Grade micrObial Sequences (FDA-ARGOS): Supporting development and validation of Infectious Disease Dx tests.</title>
        <authorList>
            <person name="Goldberg B."/>
            <person name="Campos J."/>
            <person name="Tallon L."/>
            <person name="Sadzewicz L."/>
            <person name="Zhao X."/>
            <person name="Vavikolanu K."/>
            <person name="Mehta A."/>
            <person name="Aluvathingal J."/>
            <person name="Nadendla S."/>
            <person name="Geyer C."/>
            <person name="Nandy P."/>
            <person name="Yan Y."/>
            <person name="Sichtig H."/>
        </authorList>
    </citation>
    <scope>NUCLEOTIDE SEQUENCE [LARGE SCALE GENOMIC DNA]</scope>
    <source>
        <strain evidence="8">FDAARGOS_614</strain>
        <plasmid evidence="8">unnamed1</plasmid>
    </source>
</reference>
<dbReference type="InterPro" id="IPR007267">
    <property type="entry name" value="GtrA_DPMS_TM"/>
</dbReference>
<dbReference type="GeneID" id="92820705"/>
<dbReference type="PANTHER" id="PTHR38459">
    <property type="entry name" value="PROPHAGE BACTOPRENOL-LINKED GLUCOSE TRANSLOCASE HOMOLOG"/>
    <property type="match status" value="1"/>
</dbReference>
<evidence type="ECO:0000256" key="4">
    <source>
        <dbReference type="ARBA" id="ARBA00022989"/>
    </source>
</evidence>
<geneLocation type="plasmid" evidence="7">
    <name>unnamed1</name>
</geneLocation>
<comment type="subcellular location">
    <subcellularLocation>
        <location evidence="1">Membrane</location>
        <topology evidence="1">Multi-pass membrane protein</topology>
    </subcellularLocation>
</comment>
<dbReference type="KEGG" id="cpau:EHF44_00075"/>
<evidence type="ECO:0000256" key="1">
    <source>
        <dbReference type="ARBA" id="ARBA00004141"/>
    </source>
</evidence>
<dbReference type="GO" id="GO:0005886">
    <property type="term" value="C:plasma membrane"/>
    <property type="evidence" value="ECO:0007669"/>
    <property type="project" value="TreeGrafter"/>
</dbReference>
<keyword evidence="3" id="KW-0812">Transmembrane</keyword>
<protein>
    <submittedName>
        <fullName evidence="7">GtrA family protein</fullName>
    </submittedName>
</protein>
<accession>A0A3G8GUK7</accession>
<evidence type="ECO:0000256" key="5">
    <source>
        <dbReference type="ARBA" id="ARBA00023136"/>
    </source>
</evidence>
<dbReference type="InterPro" id="IPR051401">
    <property type="entry name" value="GtrA_CellWall_Glycosyl"/>
</dbReference>
<dbReference type="OrthoDB" id="5296904at2"/>
<dbReference type="AlphaFoldDB" id="A0A3G8GUK7"/>
<dbReference type="RefSeq" id="WP_017510542.1">
    <property type="nucleotide sequence ID" value="NZ_BAAAED010000057.1"/>
</dbReference>
<dbReference type="EMBL" id="CP033968">
    <property type="protein sequence ID" value="AZG11927.1"/>
    <property type="molecule type" value="Genomic_DNA"/>
</dbReference>
<dbReference type="PANTHER" id="PTHR38459:SF1">
    <property type="entry name" value="PROPHAGE BACTOPRENOL-LINKED GLUCOSE TRANSLOCASE HOMOLOG"/>
    <property type="match status" value="1"/>
</dbReference>
<sequence length="127" mass="13692">MTIPARFVRFLGAGATATALHYAALIALVSFGAPALPASAAGSVVGLLSHYFISSRWVFVRAHSERAAFVRFILVSVLAFLLNSILMWAGLAVGLHYLIAQIASTLLVMLVNYVLHANWTFMNGAMR</sequence>
<evidence type="ECO:0000313" key="7">
    <source>
        <dbReference type="EMBL" id="AZG11927.1"/>
    </source>
</evidence>
<gene>
    <name evidence="7" type="ORF">EHF44_00075</name>
</gene>
<keyword evidence="7" id="KW-0614">Plasmid</keyword>
<evidence type="ECO:0000256" key="2">
    <source>
        <dbReference type="ARBA" id="ARBA00009399"/>
    </source>
</evidence>
<keyword evidence="5" id="KW-0472">Membrane</keyword>
<dbReference type="GO" id="GO:0000271">
    <property type="term" value="P:polysaccharide biosynthetic process"/>
    <property type="evidence" value="ECO:0007669"/>
    <property type="project" value="InterPro"/>
</dbReference>
<evidence type="ECO:0000259" key="6">
    <source>
        <dbReference type="Pfam" id="PF04138"/>
    </source>
</evidence>
<feature type="domain" description="GtrA/DPMS transmembrane" evidence="6">
    <location>
        <begin position="9"/>
        <end position="121"/>
    </location>
</feature>
<evidence type="ECO:0000256" key="3">
    <source>
        <dbReference type="ARBA" id="ARBA00022692"/>
    </source>
</evidence>
<comment type="similarity">
    <text evidence="2">Belongs to the GtrA family.</text>
</comment>